<sequence>MSQTQPVMPLFYERPEALQPERHGALGLKPEPDFSFASRAVSVPISAAEAPFAARHYPIVFATAGEFLPLAVLGLATGENLFVDAAGAWESGAYIPSYVRRYPFVFATGEDQGRLTLCVDRAAGRVLEEGGEKLFENGKPTKVTDNALEFCAAFEREIAATRKIVEILRKHDLLTENQATLTLPSGSKVALKDFMVIDAAAVDKLPDDAFAELRHNGALPLVFAQIASLPGWGDLARRLPAGRAAAEPS</sequence>
<dbReference type="RefSeq" id="WP_183207119.1">
    <property type="nucleotide sequence ID" value="NZ_JAAAMM010000002.1"/>
</dbReference>
<evidence type="ECO:0000313" key="1">
    <source>
        <dbReference type="EMBL" id="MBB4002543.1"/>
    </source>
</evidence>
<name>A0A7W6HCC0_9HYPH</name>
<dbReference type="InterPro" id="IPR010836">
    <property type="entry name" value="SapC"/>
</dbReference>
<comment type="caution">
    <text evidence="1">The sequence shown here is derived from an EMBL/GenBank/DDBJ whole genome shotgun (WGS) entry which is preliminary data.</text>
</comment>
<accession>A0A7W6HCC0</accession>
<dbReference type="AlphaFoldDB" id="A0A7W6HCC0"/>
<organism evidence="1 2">
    <name type="scientific">Aurantimonas endophytica</name>
    <dbReference type="NCBI Taxonomy" id="1522175"/>
    <lineage>
        <taxon>Bacteria</taxon>
        <taxon>Pseudomonadati</taxon>
        <taxon>Pseudomonadota</taxon>
        <taxon>Alphaproteobacteria</taxon>
        <taxon>Hyphomicrobiales</taxon>
        <taxon>Aurantimonadaceae</taxon>
        <taxon>Aurantimonas</taxon>
    </lineage>
</organism>
<dbReference type="EMBL" id="JACIEM010000002">
    <property type="protein sequence ID" value="MBB4002543.1"/>
    <property type="molecule type" value="Genomic_DNA"/>
</dbReference>
<dbReference type="Pfam" id="PF07277">
    <property type="entry name" value="SapC"/>
    <property type="match status" value="1"/>
</dbReference>
<evidence type="ECO:0000313" key="2">
    <source>
        <dbReference type="Proteomes" id="UP000588647"/>
    </source>
</evidence>
<protein>
    <recommendedName>
        <fullName evidence="3">SapC protein</fullName>
    </recommendedName>
</protein>
<evidence type="ECO:0008006" key="3">
    <source>
        <dbReference type="Google" id="ProtNLM"/>
    </source>
</evidence>
<dbReference type="Proteomes" id="UP000588647">
    <property type="component" value="Unassembled WGS sequence"/>
</dbReference>
<proteinExistence type="predicted"/>
<gene>
    <name evidence="1" type="ORF">GGR03_001618</name>
</gene>
<keyword evidence="2" id="KW-1185">Reference proteome</keyword>
<reference evidence="1 2" key="1">
    <citation type="submission" date="2020-08" db="EMBL/GenBank/DDBJ databases">
        <title>Genomic Encyclopedia of Type Strains, Phase IV (KMG-IV): sequencing the most valuable type-strain genomes for metagenomic binning, comparative biology and taxonomic classification.</title>
        <authorList>
            <person name="Goeker M."/>
        </authorList>
    </citation>
    <scope>NUCLEOTIDE SEQUENCE [LARGE SCALE GENOMIC DNA]</scope>
    <source>
        <strain evidence="1 2">DSM 103570</strain>
    </source>
</reference>